<accession>A0A5B0DSH8</accession>
<name>A0A5B0DSH8_9HYPH</name>
<dbReference type="Proteomes" id="UP000324738">
    <property type="component" value="Unassembled WGS sequence"/>
</dbReference>
<reference evidence="1 2" key="1">
    <citation type="submission" date="2019-08" db="EMBL/GenBank/DDBJ databases">
        <title>Aureimonas fodiniaquatilis sp. nov., isolated from a coal mine wastewater.</title>
        <authorList>
            <person name="Kim W."/>
        </authorList>
    </citation>
    <scope>NUCLEOTIDE SEQUENCE [LARGE SCALE GENOMIC DNA]</scope>
    <source>
        <strain evidence="1 2">CAU 1482</strain>
    </source>
</reference>
<organism evidence="1 2">
    <name type="scientific">Aureimonas fodinaquatilis</name>
    <dbReference type="NCBI Taxonomy" id="2565783"/>
    <lineage>
        <taxon>Bacteria</taxon>
        <taxon>Pseudomonadati</taxon>
        <taxon>Pseudomonadota</taxon>
        <taxon>Alphaproteobacteria</taxon>
        <taxon>Hyphomicrobiales</taxon>
        <taxon>Aurantimonadaceae</taxon>
        <taxon>Aureimonas</taxon>
    </lineage>
</organism>
<dbReference type="Pfam" id="PF11164">
    <property type="entry name" value="DUF2948"/>
    <property type="match status" value="1"/>
</dbReference>
<evidence type="ECO:0000313" key="1">
    <source>
        <dbReference type="EMBL" id="KAA0968962.1"/>
    </source>
</evidence>
<dbReference type="OrthoDB" id="9806367at2"/>
<dbReference type="EMBL" id="VTWH01000004">
    <property type="protein sequence ID" value="KAA0968962.1"/>
    <property type="molecule type" value="Genomic_DNA"/>
</dbReference>
<gene>
    <name evidence="1" type="ORF">FPY71_15500</name>
</gene>
<dbReference type="InterPro" id="IPR021335">
    <property type="entry name" value="DUF2948"/>
</dbReference>
<proteinExistence type="predicted"/>
<sequence>MTDLRLMALDAEDLQIISAHCQDAVMKTKDLMFEPQAGRFVLQVNRFVWEDRARQGKWAFFQRRIRQRRRAVLHFDRVVRVQQQGVAAGSSDEVLDLLAIAFHETDAPSGTVELVFAGNATIRLEVECIEAQLTDLGAAWSTDSEPNHYLTNPAAKL</sequence>
<comment type="caution">
    <text evidence="1">The sequence shown here is derived from an EMBL/GenBank/DDBJ whole genome shotgun (WGS) entry which is preliminary data.</text>
</comment>
<dbReference type="RefSeq" id="WP_149301235.1">
    <property type="nucleotide sequence ID" value="NZ_VTWH01000004.1"/>
</dbReference>
<evidence type="ECO:0000313" key="2">
    <source>
        <dbReference type="Proteomes" id="UP000324738"/>
    </source>
</evidence>
<protein>
    <submittedName>
        <fullName evidence="1">DUF2948 family protein</fullName>
    </submittedName>
</protein>
<keyword evidence="2" id="KW-1185">Reference proteome</keyword>
<dbReference type="AlphaFoldDB" id="A0A5B0DSH8"/>